<dbReference type="Gene3D" id="3.20.70.20">
    <property type="match status" value="1"/>
</dbReference>
<feature type="transmembrane region" description="Helical" evidence="6">
    <location>
        <begin position="506"/>
        <end position="527"/>
    </location>
</feature>
<evidence type="ECO:0000256" key="4">
    <source>
        <dbReference type="ARBA" id="ARBA00022989"/>
    </source>
</evidence>
<evidence type="ECO:0000259" key="7">
    <source>
        <dbReference type="PROSITE" id="PS51554"/>
    </source>
</evidence>
<reference evidence="8" key="1">
    <citation type="submission" date="2019-09" db="EMBL/GenBank/DDBJ databases">
        <title>In-depth cultivation of the pig gut microbiome towards novel bacterial diversity and tailored functional studies.</title>
        <authorList>
            <person name="Wylensek D."/>
            <person name="Hitch T.C.A."/>
            <person name="Clavel T."/>
        </authorList>
    </citation>
    <scope>NUCLEOTIDE SEQUENCE</scope>
    <source>
        <strain evidence="8">RF-744-FAT-WT-3</strain>
    </source>
</reference>
<feature type="transmembrane region" description="Helical" evidence="6">
    <location>
        <begin position="417"/>
        <end position="439"/>
    </location>
</feature>
<proteinExistence type="predicted"/>
<keyword evidence="5 6" id="KW-0472">Membrane</keyword>
<evidence type="ECO:0000313" key="8">
    <source>
        <dbReference type="EMBL" id="MST68492.1"/>
    </source>
</evidence>
<evidence type="ECO:0000256" key="2">
    <source>
        <dbReference type="ARBA" id="ARBA00022475"/>
    </source>
</evidence>
<evidence type="ECO:0000256" key="6">
    <source>
        <dbReference type="SAM" id="Phobius"/>
    </source>
</evidence>
<evidence type="ECO:0000256" key="1">
    <source>
        <dbReference type="ARBA" id="ARBA00004651"/>
    </source>
</evidence>
<keyword evidence="2" id="KW-1003">Cell membrane</keyword>
<keyword evidence="3 6" id="KW-0812">Transmembrane</keyword>
<gene>
    <name evidence="8" type="ORF">FYJ66_02655</name>
</gene>
<feature type="transmembrane region" description="Helical" evidence="6">
    <location>
        <begin position="380"/>
        <end position="397"/>
    </location>
</feature>
<dbReference type="InterPro" id="IPR004184">
    <property type="entry name" value="PFL_dom"/>
</dbReference>
<organism evidence="8">
    <name type="scientific">Baileyella intestinalis</name>
    <dbReference type="NCBI Taxonomy" id="2606709"/>
    <lineage>
        <taxon>Bacteria</taxon>
        <taxon>Bacillati</taxon>
        <taxon>Bacillota</taxon>
        <taxon>Clostridia</taxon>
        <taxon>Peptostreptococcales</taxon>
        <taxon>Anaerovoracaceae</taxon>
        <taxon>Baileyella</taxon>
    </lineage>
</organism>
<sequence>MLSPRISRMKERHLNTIPCITAERLVLQTEAYKKFAGDAVPIFRAKVVRYIMERMTTLILDDELIVGTATNAYRGASLHPEFQSSSWYTSDIDEFSTRKKDPYYISPEDKKTILETLPYWEGKSMEDLADQVMPAHIKELEKDDIICVGLENGVCGETTPDHDKIMELGLRGYMDECRRNIDAHLPQTREEQEKVDFWNACIIQCEGLITYAHRMAEEAERKASQCEKSDPERAKELRLIAENCRVVPENPPQTFYPFLCVLFVLLVILGIVPKMGGIKKAYERVATTGQLWPESSNMQNQGDELGEVMGAITDNSKKEEREVEPHLWTFIVPMLVVIVSALWLDDILYGVTLGIAVCFVTYLPTRVMSLSSFCDACYKGLEDMLFIAVVLVTSLFYRDSINLVGLPHYLIKIAGPYMNAVWLPAIAFILIGLVCFATGNIWSVPAVCTPIILPLAVSTGASIPLTLGAIISAACFGAQACFYSDVTLLSASACRINNVDYAVAQLPYIGIVTAISFVLYVIAGFAMA</sequence>
<dbReference type="PANTHER" id="PTHR43641">
    <property type="entry name" value="FORMATE ACETYLTRANSFERASE 3-RELATED"/>
    <property type="match status" value="1"/>
</dbReference>
<dbReference type="EMBL" id="VUNB01000002">
    <property type="protein sequence ID" value="MST68492.1"/>
    <property type="molecule type" value="Genomic_DNA"/>
</dbReference>
<feature type="transmembrane region" description="Helical" evidence="6">
    <location>
        <begin position="451"/>
        <end position="480"/>
    </location>
</feature>
<dbReference type="SUPFAM" id="SSF51998">
    <property type="entry name" value="PFL-like glycyl radical enzymes"/>
    <property type="match status" value="1"/>
</dbReference>
<dbReference type="PANTHER" id="PTHR43641:SF2">
    <property type="entry name" value="DEHYDRATASE YBIW-RELATED"/>
    <property type="match status" value="1"/>
</dbReference>
<feature type="transmembrane region" description="Helical" evidence="6">
    <location>
        <begin position="350"/>
        <end position="368"/>
    </location>
</feature>
<dbReference type="PROSITE" id="PS51554">
    <property type="entry name" value="PFL"/>
    <property type="match status" value="1"/>
</dbReference>
<feature type="transmembrane region" description="Helical" evidence="6">
    <location>
        <begin position="254"/>
        <end position="272"/>
    </location>
</feature>
<protein>
    <recommendedName>
        <fullName evidence="7">PFL domain-containing protein</fullName>
    </recommendedName>
</protein>
<dbReference type="Pfam" id="PF03553">
    <property type="entry name" value="Na_H_antiporter"/>
    <property type="match status" value="1"/>
</dbReference>
<name>A0A6A8M572_9FIRM</name>
<keyword evidence="4 6" id="KW-1133">Transmembrane helix</keyword>
<dbReference type="GO" id="GO:0005886">
    <property type="term" value="C:plasma membrane"/>
    <property type="evidence" value="ECO:0007669"/>
    <property type="project" value="UniProtKB-SubCell"/>
</dbReference>
<dbReference type="AlphaFoldDB" id="A0A6A8M572"/>
<dbReference type="InterPro" id="IPR051215">
    <property type="entry name" value="GRE"/>
</dbReference>
<accession>A0A6A8M572</accession>
<feature type="transmembrane region" description="Helical" evidence="6">
    <location>
        <begin position="327"/>
        <end position="344"/>
    </location>
</feature>
<feature type="domain" description="PFL" evidence="7">
    <location>
        <begin position="4"/>
        <end position="256"/>
    </location>
</feature>
<dbReference type="GO" id="GO:0003824">
    <property type="term" value="F:catalytic activity"/>
    <property type="evidence" value="ECO:0007669"/>
    <property type="project" value="InterPro"/>
</dbReference>
<dbReference type="RefSeq" id="WP_154571967.1">
    <property type="nucleotide sequence ID" value="NZ_VUNB01000002.1"/>
</dbReference>
<comment type="subcellular location">
    <subcellularLocation>
        <location evidence="1">Cell membrane</location>
        <topology evidence="1">Multi-pass membrane protein</topology>
    </subcellularLocation>
</comment>
<evidence type="ECO:0000256" key="3">
    <source>
        <dbReference type="ARBA" id="ARBA00022692"/>
    </source>
</evidence>
<dbReference type="InterPro" id="IPR018461">
    <property type="entry name" value="Na/H_Antiport_NhaC-like_C"/>
</dbReference>
<evidence type="ECO:0000256" key="5">
    <source>
        <dbReference type="ARBA" id="ARBA00023136"/>
    </source>
</evidence>
<dbReference type="GO" id="GO:0005829">
    <property type="term" value="C:cytosol"/>
    <property type="evidence" value="ECO:0007669"/>
    <property type="project" value="TreeGrafter"/>
</dbReference>
<dbReference type="Pfam" id="PF02901">
    <property type="entry name" value="PFL-like"/>
    <property type="match status" value="1"/>
</dbReference>
<comment type="caution">
    <text evidence="8">The sequence shown here is derived from an EMBL/GenBank/DDBJ whole genome shotgun (WGS) entry which is preliminary data.</text>
</comment>